<keyword evidence="3 4" id="KW-0418">Kinase</keyword>
<evidence type="ECO:0000256" key="1">
    <source>
        <dbReference type="ARBA" id="ARBA00006284"/>
    </source>
</evidence>
<proteinExistence type="inferred from homology"/>
<gene>
    <name evidence="5" type="ORF">IAA06_14790</name>
</gene>
<evidence type="ECO:0000256" key="3">
    <source>
        <dbReference type="ARBA" id="ARBA00022777"/>
    </source>
</evidence>
<dbReference type="NCBIfam" id="TIGR00045">
    <property type="entry name" value="glycerate kinase"/>
    <property type="match status" value="1"/>
</dbReference>
<dbReference type="InterPro" id="IPR018197">
    <property type="entry name" value="Glycerate_kinase_RE-like"/>
</dbReference>
<evidence type="ECO:0000313" key="5">
    <source>
        <dbReference type="EMBL" id="HJB30038.1"/>
    </source>
</evidence>
<dbReference type="PANTHER" id="PTHR21599:SF0">
    <property type="entry name" value="GLYCERATE KINASE"/>
    <property type="match status" value="1"/>
</dbReference>
<name>A0A9D2LVL3_9FIRM</name>
<dbReference type="GO" id="GO:0031388">
    <property type="term" value="P:organic acid phosphorylation"/>
    <property type="evidence" value="ECO:0007669"/>
    <property type="project" value="UniProtKB-UniRule"/>
</dbReference>
<evidence type="ECO:0000313" key="6">
    <source>
        <dbReference type="Proteomes" id="UP000823842"/>
    </source>
</evidence>
<comment type="caution">
    <text evidence="5">The sequence shown here is derived from an EMBL/GenBank/DDBJ whole genome shotgun (WGS) entry which is preliminary data.</text>
</comment>
<evidence type="ECO:0000256" key="2">
    <source>
        <dbReference type="ARBA" id="ARBA00022679"/>
    </source>
</evidence>
<comment type="similarity">
    <text evidence="1 4">Belongs to the glycerate kinase type-1 family.</text>
</comment>
<dbReference type="InterPro" id="IPR036129">
    <property type="entry name" value="Glycerate_kinase_sf"/>
</dbReference>
<dbReference type="GO" id="GO:0008887">
    <property type="term" value="F:glycerate kinase activity"/>
    <property type="evidence" value="ECO:0007669"/>
    <property type="project" value="UniProtKB-UniRule"/>
</dbReference>
<dbReference type="SUPFAM" id="SSF110738">
    <property type="entry name" value="Glycerate kinase I"/>
    <property type="match status" value="1"/>
</dbReference>
<sequence length="393" mass="41971">MKIVFAPDSFKGSLTAERICELLEEKARLIFPGCETLGIPVSDGGEGAVGVVVSAAKGRYCTAQVHDPMGKKIEAVYGIFHEDRAIIEMAEASGLTLVPEKERNVRRANTFGTGELIADALEQGIRRFYIAIGGSATNDGGIGCAAALGARFFDEEGAELSPVPENLIKIKKIDISQMKPSLKEAEFTVMCDVTNPLVGKTGATYIFGPQKGASGEDILFLEEGMRNYGKVLCETFGRDFSAVPGAGAAGGLGAGLLAFAQAELQKGIECILSILNFHQLIQDADLIVTGEGRMDHQSVYGKVPFGVGMAAKKYGIPCAAIVGSMGKGAEELYACGVDSVITTVNGVMPIEEALENAEELFLNGAERMFRFIRAGMNMKKNIVKDDLKQKKYF</sequence>
<dbReference type="PIRSF" id="PIRSF006078">
    <property type="entry name" value="GlxK"/>
    <property type="match status" value="1"/>
</dbReference>
<protein>
    <submittedName>
        <fullName evidence="5">Glycerate kinase</fullName>
    </submittedName>
</protein>
<evidence type="ECO:0000256" key="4">
    <source>
        <dbReference type="PIRNR" id="PIRNR006078"/>
    </source>
</evidence>
<dbReference type="Pfam" id="PF02595">
    <property type="entry name" value="Gly_kinase"/>
    <property type="match status" value="1"/>
</dbReference>
<dbReference type="Gene3D" id="3.90.1510.10">
    <property type="entry name" value="Glycerate kinase, domain 2"/>
    <property type="match status" value="1"/>
</dbReference>
<reference evidence="5" key="1">
    <citation type="journal article" date="2021" name="PeerJ">
        <title>Extensive microbial diversity within the chicken gut microbiome revealed by metagenomics and culture.</title>
        <authorList>
            <person name="Gilroy R."/>
            <person name="Ravi A."/>
            <person name="Getino M."/>
            <person name="Pursley I."/>
            <person name="Horton D.L."/>
            <person name="Alikhan N.F."/>
            <person name="Baker D."/>
            <person name="Gharbi K."/>
            <person name="Hall N."/>
            <person name="Watson M."/>
            <person name="Adriaenssens E.M."/>
            <person name="Foster-Nyarko E."/>
            <person name="Jarju S."/>
            <person name="Secka A."/>
            <person name="Antonio M."/>
            <person name="Oren A."/>
            <person name="Chaudhuri R.R."/>
            <person name="La Ragione R."/>
            <person name="Hildebrand F."/>
            <person name="Pallen M.J."/>
        </authorList>
    </citation>
    <scope>NUCLEOTIDE SEQUENCE</scope>
    <source>
        <strain evidence="5">ChiSjej1B19-5720</strain>
    </source>
</reference>
<dbReference type="AlphaFoldDB" id="A0A9D2LVL3"/>
<reference evidence="5" key="2">
    <citation type="submission" date="2021-04" db="EMBL/GenBank/DDBJ databases">
        <authorList>
            <person name="Gilroy R."/>
        </authorList>
    </citation>
    <scope>NUCLEOTIDE SEQUENCE</scope>
    <source>
        <strain evidence="5">ChiSjej1B19-5720</strain>
    </source>
</reference>
<dbReference type="Proteomes" id="UP000823842">
    <property type="component" value="Unassembled WGS sequence"/>
</dbReference>
<accession>A0A9D2LVL3</accession>
<dbReference type="InterPro" id="IPR018193">
    <property type="entry name" value="Glyc_kinase_flavodox-like_fold"/>
</dbReference>
<keyword evidence="2 4" id="KW-0808">Transferase</keyword>
<dbReference type="Gene3D" id="3.40.50.10350">
    <property type="entry name" value="Glycerate kinase, domain 1"/>
    <property type="match status" value="1"/>
</dbReference>
<organism evidence="5 6">
    <name type="scientific">Candidatus Blautia faecavium</name>
    <dbReference type="NCBI Taxonomy" id="2838487"/>
    <lineage>
        <taxon>Bacteria</taxon>
        <taxon>Bacillati</taxon>
        <taxon>Bacillota</taxon>
        <taxon>Clostridia</taxon>
        <taxon>Lachnospirales</taxon>
        <taxon>Lachnospiraceae</taxon>
        <taxon>Blautia</taxon>
    </lineage>
</organism>
<dbReference type="EMBL" id="DWYZ01000284">
    <property type="protein sequence ID" value="HJB30038.1"/>
    <property type="molecule type" value="Genomic_DNA"/>
</dbReference>
<dbReference type="PANTHER" id="PTHR21599">
    <property type="entry name" value="GLYCERATE KINASE"/>
    <property type="match status" value="1"/>
</dbReference>
<dbReference type="InterPro" id="IPR004381">
    <property type="entry name" value="Glycerate_kinase"/>
</dbReference>